<proteinExistence type="inferred from homology"/>
<reference evidence="4 5" key="1">
    <citation type="submission" date="2016-06" db="EMBL/GenBank/DDBJ databases">
        <title>Complete genome sequence of Edwardsiella hoshinae ATCC 35051.</title>
        <authorList>
            <person name="Reichley S.R."/>
            <person name="Waldbieser G.C."/>
            <person name="Lawrence M.L."/>
            <person name="Griffin M.J."/>
        </authorList>
    </citation>
    <scope>NUCLEOTIDE SEQUENCE [LARGE SCALE GENOMIC DNA]</scope>
    <source>
        <strain evidence="4 5">ATCC 35051</strain>
    </source>
</reference>
<evidence type="ECO:0000256" key="3">
    <source>
        <dbReference type="SAM" id="SignalP"/>
    </source>
</evidence>
<feature type="chain" id="PRO_5046454013" description="Fimbrial protein" evidence="3">
    <location>
        <begin position="22"/>
        <end position="270"/>
    </location>
</feature>
<evidence type="ECO:0000256" key="2">
    <source>
        <dbReference type="ARBA" id="ARBA00049989"/>
    </source>
</evidence>
<sequence>MKKTMIALGIAISAVSGVAHAWTNGEFSGAVDIGGTVTPPPVSPWQWKMGAPITGMDTSWDRLSASNKVTFNMTTPKPLLMGKLETPTIGGPGLAPQVMWQDAKGQNININFSATNNESSGSFSVPVMDGAGTSELGTAVLKIHSYGLMAKANTADNVGVNYQPLRGGVAGDVGFGMIPSQYNGIKQEANATLAAINSLAGEEIFTEAMKQGATVKNQAASATFTSPLSKNTAALVAGFESGDSIVVTFAQRPTSTTKWKIPLSATVTHQ</sequence>
<evidence type="ECO:0000313" key="5">
    <source>
        <dbReference type="Proteomes" id="UP000175893"/>
    </source>
</evidence>
<evidence type="ECO:0008006" key="6">
    <source>
        <dbReference type="Google" id="ProtNLM"/>
    </source>
</evidence>
<protein>
    <recommendedName>
        <fullName evidence="6">Fimbrial protein</fullName>
    </recommendedName>
</protein>
<dbReference type="Pfam" id="PF02432">
    <property type="entry name" value="Fimbrial_K88"/>
    <property type="match status" value="1"/>
</dbReference>
<gene>
    <name evidence="4" type="ORF">A9798_08930</name>
</gene>
<dbReference type="Proteomes" id="UP000175893">
    <property type="component" value="Chromosome"/>
</dbReference>
<keyword evidence="5" id="KW-1185">Reference proteome</keyword>
<dbReference type="EMBL" id="CP016043">
    <property type="protein sequence ID" value="AOV97077.1"/>
    <property type="molecule type" value="Genomic_DNA"/>
</dbReference>
<organism evidence="4 5">
    <name type="scientific">Edwardsiella hoshinae</name>
    <dbReference type="NCBI Taxonomy" id="93378"/>
    <lineage>
        <taxon>Bacteria</taxon>
        <taxon>Pseudomonadati</taxon>
        <taxon>Pseudomonadota</taxon>
        <taxon>Gammaproteobacteria</taxon>
        <taxon>Enterobacterales</taxon>
        <taxon>Hafniaceae</taxon>
        <taxon>Edwardsiella</taxon>
    </lineage>
</organism>
<evidence type="ECO:0000256" key="1">
    <source>
        <dbReference type="ARBA" id="ARBA00022729"/>
    </source>
</evidence>
<evidence type="ECO:0000313" key="4">
    <source>
        <dbReference type="EMBL" id="AOV97077.1"/>
    </source>
</evidence>
<accession>A0ABN4T0T8</accession>
<dbReference type="InterPro" id="IPR003467">
    <property type="entry name" value="Fimbrial_K88_FaeH"/>
</dbReference>
<comment type="similarity">
    <text evidence="2">Belongs to the fimbrial K88 protein family.</text>
</comment>
<keyword evidence="1 3" id="KW-0732">Signal</keyword>
<feature type="signal peptide" evidence="3">
    <location>
        <begin position="1"/>
        <end position="21"/>
    </location>
</feature>
<name>A0ABN4T0T8_9GAMM</name>